<sequence length="160" mass="17920">MQTKTILFLRFVLLILGTLVSILAVLGIPSLAREILNYHPEYSLQIYGVLLILYSTSVPFYYALIQSNKLLTYIQDRIAFSSLSVIALKKIKISAYGISLLYLIMLPFFYILGAFDDAPGIILVGIVMIFSPLVIGFFAAILQSLLEEAINYKSENELTI</sequence>
<feature type="transmembrane region" description="Helical" evidence="1">
    <location>
        <begin position="7"/>
        <end position="32"/>
    </location>
</feature>
<feature type="transmembrane region" description="Helical" evidence="1">
    <location>
        <begin position="93"/>
        <end position="115"/>
    </location>
</feature>
<keyword evidence="1" id="KW-1133">Transmembrane helix</keyword>
<keyword evidence="1" id="KW-0812">Transmembrane</keyword>
<dbReference type="InterPro" id="IPR021354">
    <property type="entry name" value="DUF2975"/>
</dbReference>
<evidence type="ECO:0000256" key="1">
    <source>
        <dbReference type="SAM" id="Phobius"/>
    </source>
</evidence>
<dbReference type="Proteomes" id="UP000767854">
    <property type="component" value="Unassembled WGS sequence"/>
</dbReference>
<reference evidence="2 3" key="1">
    <citation type="submission" date="2021-01" db="EMBL/GenBank/DDBJ databases">
        <title>Genomic Encyclopedia of Type Strains, Phase IV (KMG-IV): sequencing the most valuable type-strain genomes for metagenomic binning, comparative biology and taxonomic classification.</title>
        <authorList>
            <person name="Goeker M."/>
        </authorList>
    </citation>
    <scope>NUCLEOTIDE SEQUENCE [LARGE SCALE GENOMIC DNA]</scope>
    <source>
        <strain evidence="2 3">DSM 24436</strain>
    </source>
</reference>
<name>A0ABS2MP62_9FIRM</name>
<dbReference type="EMBL" id="JAFBDT010000003">
    <property type="protein sequence ID" value="MBM7561168.1"/>
    <property type="molecule type" value="Genomic_DNA"/>
</dbReference>
<protein>
    <recommendedName>
        <fullName evidence="4">DUF2975 domain-containing protein</fullName>
    </recommendedName>
</protein>
<feature type="transmembrane region" description="Helical" evidence="1">
    <location>
        <begin position="121"/>
        <end position="142"/>
    </location>
</feature>
<gene>
    <name evidence="2" type="ORF">JOC49_000685</name>
</gene>
<keyword evidence="3" id="KW-1185">Reference proteome</keyword>
<comment type="caution">
    <text evidence="2">The sequence shown here is derived from an EMBL/GenBank/DDBJ whole genome shotgun (WGS) entry which is preliminary data.</text>
</comment>
<dbReference type="Pfam" id="PF11188">
    <property type="entry name" value="DUF2975"/>
    <property type="match status" value="1"/>
</dbReference>
<evidence type="ECO:0000313" key="2">
    <source>
        <dbReference type="EMBL" id="MBM7561168.1"/>
    </source>
</evidence>
<proteinExistence type="predicted"/>
<evidence type="ECO:0008006" key="4">
    <source>
        <dbReference type="Google" id="ProtNLM"/>
    </source>
</evidence>
<keyword evidence="1" id="KW-0472">Membrane</keyword>
<feature type="transmembrane region" description="Helical" evidence="1">
    <location>
        <begin position="44"/>
        <end position="64"/>
    </location>
</feature>
<dbReference type="RefSeq" id="WP_204662339.1">
    <property type="nucleotide sequence ID" value="NZ_JAFBDT010000003.1"/>
</dbReference>
<accession>A0ABS2MP62</accession>
<organism evidence="2 3">
    <name type="scientific">Fusibacter tunisiensis</name>
    <dbReference type="NCBI Taxonomy" id="1008308"/>
    <lineage>
        <taxon>Bacteria</taxon>
        <taxon>Bacillati</taxon>
        <taxon>Bacillota</taxon>
        <taxon>Clostridia</taxon>
        <taxon>Eubacteriales</taxon>
        <taxon>Eubacteriales Family XII. Incertae Sedis</taxon>
        <taxon>Fusibacter</taxon>
    </lineage>
</organism>
<evidence type="ECO:0000313" key="3">
    <source>
        <dbReference type="Proteomes" id="UP000767854"/>
    </source>
</evidence>